<keyword evidence="1" id="KW-1133">Transmembrane helix</keyword>
<accession>A0ABY0IQY8</accession>
<dbReference type="Proteomes" id="UP000292136">
    <property type="component" value="Unassembled WGS sequence"/>
</dbReference>
<dbReference type="EMBL" id="SHKM01000001">
    <property type="protein sequence ID" value="RZT89991.1"/>
    <property type="molecule type" value="Genomic_DNA"/>
</dbReference>
<feature type="transmembrane region" description="Helical" evidence="1">
    <location>
        <begin position="162"/>
        <end position="183"/>
    </location>
</feature>
<feature type="transmembrane region" description="Helical" evidence="1">
    <location>
        <begin position="189"/>
        <end position="208"/>
    </location>
</feature>
<feature type="transmembrane region" description="Helical" evidence="1">
    <location>
        <begin position="257"/>
        <end position="274"/>
    </location>
</feature>
<feature type="transmembrane region" description="Helical" evidence="1">
    <location>
        <begin position="43"/>
        <end position="59"/>
    </location>
</feature>
<keyword evidence="3" id="KW-1185">Reference proteome</keyword>
<gene>
    <name evidence="2" type="ORF">EV678_0795</name>
</gene>
<evidence type="ECO:0000256" key="1">
    <source>
        <dbReference type="SAM" id="Phobius"/>
    </source>
</evidence>
<dbReference type="InterPro" id="IPR008535">
    <property type="entry name" value="DUF817"/>
</dbReference>
<feature type="transmembrane region" description="Helical" evidence="1">
    <location>
        <begin position="96"/>
        <end position="116"/>
    </location>
</feature>
<evidence type="ECO:0000313" key="2">
    <source>
        <dbReference type="EMBL" id="RZT89991.1"/>
    </source>
</evidence>
<evidence type="ECO:0000313" key="3">
    <source>
        <dbReference type="Proteomes" id="UP000292136"/>
    </source>
</evidence>
<name>A0ABY0IQY8_9RHOO</name>
<protein>
    <submittedName>
        <fullName evidence="2">Uncharacterized membrane protein YoaT (DUF817 family)</fullName>
    </submittedName>
</protein>
<feature type="transmembrane region" description="Helical" evidence="1">
    <location>
        <begin position="128"/>
        <end position="150"/>
    </location>
</feature>
<organism evidence="2 3">
    <name type="scientific">Azospira oryzae</name>
    <dbReference type="NCBI Taxonomy" id="146939"/>
    <lineage>
        <taxon>Bacteria</taxon>
        <taxon>Pseudomonadati</taxon>
        <taxon>Pseudomonadota</taxon>
        <taxon>Betaproteobacteria</taxon>
        <taxon>Rhodocyclales</taxon>
        <taxon>Rhodocyclaceae</taxon>
        <taxon>Azospira</taxon>
    </lineage>
</organism>
<dbReference type="Pfam" id="PF05675">
    <property type="entry name" value="DUF817"/>
    <property type="match status" value="1"/>
</dbReference>
<proteinExistence type="predicted"/>
<feature type="transmembrane region" description="Helical" evidence="1">
    <location>
        <begin position="215"/>
        <end position="237"/>
    </location>
</feature>
<keyword evidence="1" id="KW-0812">Transmembrane</keyword>
<reference evidence="2 3" key="1">
    <citation type="submission" date="2019-02" db="EMBL/GenBank/DDBJ databases">
        <title>Genomic Encyclopedia of Type Strains, Phase IV (KMG-IV): sequencing the most valuable type-strain genomes for metagenomic binning, comparative biology and taxonomic classification.</title>
        <authorList>
            <person name="Goeker M."/>
        </authorList>
    </citation>
    <scope>NUCLEOTIDE SEQUENCE [LARGE SCALE GENOMIC DNA]</scope>
    <source>
        <strain evidence="2 3">DSM 21223</strain>
    </source>
</reference>
<feature type="transmembrane region" description="Helical" evidence="1">
    <location>
        <begin position="65"/>
        <end position="84"/>
    </location>
</feature>
<sequence>MPLYATLRRLDLHLENRQERPALSGWRRFVAEFWWFGIKEARACIFAGLFFLALFVVPRGGWLGIARYDLLLLIALALQAWLLWRRIETWDEARTILLFHLAGFALEVFKVSAPIASWSYPDPALTKVLGVPLFSGFMYAAVGSYVMQAWRILHLRIERHPPYWMSGGLALLLYLNLFTHHFIGDYRWYLAALALGLYARSSIVFTPLDRERSMPFLLGFILVGFFIWLAENMGTFLGVWRYPNQLGAWATVHLGKWSSWTMLALMSFSLISGLKQVKARIQISP</sequence>
<dbReference type="PIRSF" id="PIRSF009141">
    <property type="entry name" value="UCP009141"/>
    <property type="match status" value="1"/>
</dbReference>
<comment type="caution">
    <text evidence="2">The sequence shown here is derived from an EMBL/GenBank/DDBJ whole genome shotgun (WGS) entry which is preliminary data.</text>
</comment>
<dbReference type="RefSeq" id="WP_207222161.1">
    <property type="nucleotide sequence ID" value="NZ_SHKM01000001.1"/>
</dbReference>
<keyword evidence="1" id="KW-0472">Membrane</keyword>